<keyword evidence="1" id="KW-0472">Membrane</keyword>
<keyword evidence="1" id="KW-0812">Transmembrane</keyword>
<comment type="caution">
    <text evidence="2">The sequence shown here is derived from an EMBL/GenBank/DDBJ whole genome shotgun (WGS) entry which is preliminary data.</text>
</comment>
<evidence type="ECO:0000313" key="3">
    <source>
        <dbReference type="Proteomes" id="UP000654075"/>
    </source>
</evidence>
<keyword evidence="1" id="KW-1133">Transmembrane helix</keyword>
<protein>
    <submittedName>
        <fullName evidence="2">Uncharacterized protein</fullName>
    </submittedName>
</protein>
<organism evidence="2 3">
    <name type="scientific">Polarella glacialis</name>
    <name type="common">Dinoflagellate</name>
    <dbReference type="NCBI Taxonomy" id="89957"/>
    <lineage>
        <taxon>Eukaryota</taxon>
        <taxon>Sar</taxon>
        <taxon>Alveolata</taxon>
        <taxon>Dinophyceae</taxon>
        <taxon>Suessiales</taxon>
        <taxon>Suessiaceae</taxon>
        <taxon>Polarella</taxon>
    </lineage>
</organism>
<sequence length="140" mass="15189">MCLLLLLWLLLLLLLLLLFVVCCSWFVVVVAVVVVVVVVVGVVGVVGVFVFIVAVVVAVVVICFCCSRVRPMQQVIVQKQSRCNKQPLFVVAPLVLLIVSILLSVGWPNPATAWWLSCSLLSYQRFVLAVVGVVVAAADK</sequence>
<dbReference type="EMBL" id="CAJNNV010025177">
    <property type="protein sequence ID" value="CAE8612901.1"/>
    <property type="molecule type" value="Genomic_DNA"/>
</dbReference>
<feature type="transmembrane region" description="Helical" evidence="1">
    <location>
        <begin position="113"/>
        <end position="138"/>
    </location>
</feature>
<name>A0A813FFC9_POLGL</name>
<feature type="transmembrane region" description="Helical" evidence="1">
    <location>
        <begin position="87"/>
        <end position="107"/>
    </location>
</feature>
<dbReference type="AlphaFoldDB" id="A0A813FFC9"/>
<proteinExistence type="predicted"/>
<feature type="transmembrane region" description="Helical" evidence="1">
    <location>
        <begin position="33"/>
        <end position="66"/>
    </location>
</feature>
<evidence type="ECO:0000256" key="1">
    <source>
        <dbReference type="SAM" id="Phobius"/>
    </source>
</evidence>
<evidence type="ECO:0000313" key="2">
    <source>
        <dbReference type="EMBL" id="CAE8612901.1"/>
    </source>
</evidence>
<keyword evidence="3" id="KW-1185">Reference proteome</keyword>
<gene>
    <name evidence="2" type="ORF">PGLA1383_LOCUS30689</name>
</gene>
<dbReference type="Proteomes" id="UP000654075">
    <property type="component" value="Unassembled WGS sequence"/>
</dbReference>
<reference evidence="2" key="1">
    <citation type="submission" date="2021-02" db="EMBL/GenBank/DDBJ databases">
        <authorList>
            <person name="Dougan E. K."/>
            <person name="Rhodes N."/>
            <person name="Thang M."/>
            <person name="Chan C."/>
        </authorList>
    </citation>
    <scope>NUCLEOTIDE SEQUENCE</scope>
</reference>
<accession>A0A813FFC9</accession>